<accession>L8IWY7</accession>
<dbReference type="GO" id="GO:0006412">
    <property type="term" value="P:translation"/>
    <property type="evidence" value="ECO:0007669"/>
    <property type="project" value="InterPro"/>
</dbReference>
<gene>
    <name evidence="4" type="ORF">M91_08937</name>
</gene>
<dbReference type="GO" id="GO:0008097">
    <property type="term" value="F:5S rRNA binding"/>
    <property type="evidence" value="ECO:0007669"/>
    <property type="project" value="InterPro"/>
</dbReference>
<name>L8IWY7_9CETA</name>
<evidence type="ECO:0000313" key="4">
    <source>
        <dbReference type="EMBL" id="ELR60513.1"/>
    </source>
</evidence>
<dbReference type="PANTHER" id="PTHR23410:SF12">
    <property type="entry name" value="LARGE RIBOSOMAL SUBUNIT PROTEIN UL18"/>
    <property type="match status" value="1"/>
</dbReference>
<dbReference type="GO" id="GO:0022625">
    <property type="term" value="C:cytosolic large ribosomal subunit"/>
    <property type="evidence" value="ECO:0007669"/>
    <property type="project" value="TreeGrafter"/>
</dbReference>
<evidence type="ECO:0000256" key="2">
    <source>
        <dbReference type="ARBA" id="ARBA00022980"/>
    </source>
</evidence>
<evidence type="ECO:0000256" key="1">
    <source>
        <dbReference type="ARBA" id="ARBA00007116"/>
    </source>
</evidence>
<reference evidence="4 5" key="1">
    <citation type="journal article" date="2012" name="Nat. Genet.">
        <title>The yak genome and adaptation to life at high altitude.</title>
        <authorList>
            <person name="Qiu Q."/>
            <person name="Zhang G."/>
            <person name="Ma T."/>
            <person name="Qian W."/>
            <person name="Wang J."/>
            <person name="Ye Z."/>
            <person name="Cao C."/>
            <person name="Hu Q."/>
            <person name="Kim J."/>
            <person name="Larkin D.M."/>
            <person name="Auvil L."/>
            <person name="Capitanu B."/>
            <person name="Ma J."/>
            <person name="Lewin H.A."/>
            <person name="Qian X."/>
            <person name="Lang Y."/>
            <person name="Zhou R."/>
            <person name="Wang L."/>
            <person name="Wang K."/>
            <person name="Xia J."/>
            <person name="Liao S."/>
            <person name="Pan S."/>
            <person name="Lu X."/>
            <person name="Hou H."/>
            <person name="Wang Y."/>
            <person name="Zang X."/>
            <person name="Yin Y."/>
            <person name="Ma H."/>
            <person name="Zhang J."/>
            <person name="Wang Z."/>
            <person name="Zhang Y."/>
            <person name="Zhang D."/>
            <person name="Yonezawa T."/>
            <person name="Hasegawa M."/>
            <person name="Zhong Y."/>
            <person name="Liu W."/>
            <person name="Zhang Y."/>
            <person name="Huang Z."/>
            <person name="Zhang S."/>
            <person name="Long R."/>
            <person name="Yang H."/>
            <person name="Wang J."/>
            <person name="Lenstra J.A."/>
            <person name="Cooper D.N."/>
            <person name="Wu Y."/>
            <person name="Wang J."/>
            <person name="Shi P."/>
            <person name="Wang J."/>
            <person name="Liu J."/>
        </authorList>
    </citation>
    <scope>NUCLEOTIDE SEQUENCE [LARGE SCALE GENOMIC DNA]</scope>
    <source>
        <strain evidence="5">yakQH1</strain>
    </source>
</reference>
<keyword evidence="3" id="KW-0687">Ribonucleoprotein</keyword>
<dbReference type="EMBL" id="JH880578">
    <property type="protein sequence ID" value="ELR60513.1"/>
    <property type="molecule type" value="Genomic_DNA"/>
</dbReference>
<evidence type="ECO:0000313" key="5">
    <source>
        <dbReference type="Proteomes" id="UP000011080"/>
    </source>
</evidence>
<keyword evidence="2" id="KW-0689">Ribosomal protein</keyword>
<evidence type="ECO:0000256" key="3">
    <source>
        <dbReference type="ARBA" id="ARBA00023274"/>
    </source>
</evidence>
<dbReference type="GO" id="GO:0003735">
    <property type="term" value="F:structural constituent of ribosome"/>
    <property type="evidence" value="ECO:0007669"/>
    <property type="project" value="InterPro"/>
</dbReference>
<organism evidence="4 5">
    <name type="scientific">Bos mutus</name>
    <name type="common">wild yak</name>
    <dbReference type="NCBI Taxonomy" id="72004"/>
    <lineage>
        <taxon>Eukaryota</taxon>
        <taxon>Metazoa</taxon>
        <taxon>Chordata</taxon>
        <taxon>Craniata</taxon>
        <taxon>Vertebrata</taxon>
        <taxon>Euteleostomi</taxon>
        <taxon>Mammalia</taxon>
        <taxon>Eutheria</taxon>
        <taxon>Laurasiatheria</taxon>
        <taxon>Artiodactyla</taxon>
        <taxon>Ruminantia</taxon>
        <taxon>Pecora</taxon>
        <taxon>Bovidae</taxon>
        <taxon>Bovinae</taxon>
        <taxon>Bos</taxon>
    </lineage>
</organism>
<dbReference type="InterPro" id="IPR005485">
    <property type="entry name" value="Rbsml_uL18_euk_arch"/>
</dbReference>
<dbReference type="AlphaFoldDB" id="L8IWY7"/>
<dbReference type="Proteomes" id="UP000011080">
    <property type="component" value="Unassembled WGS sequence"/>
</dbReference>
<dbReference type="STRING" id="72004.ENSBMUP00000005058"/>
<dbReference type="GO" id="GO:0000027">
    <property type="term" value="P:ribosomal large subunit assembly"/>
    <property type="evidence" value="ECO:0007669"/>
    <property type="project" value="TreeGrafter"/>
</dbReference>
<protein>
    <submittedName>
        <fullName evidence="4">Uncharacterized protein</fullName>
    </submittedName>
</protein>
<comment type="similarity">
    <text evidence="1">Belongs to the universal ribosomal protein uL18 family.</text>
</comment>
<dbReference type="Gene3D" id="3.30.420.100">
    <property type="match status" value="2"/>
</dbReference>
<sequence length="287" mass="33128">MEPPADAQDDLSALRRIAHKVILPSGLPEWTSKVERDERIGGIEEILIKLNRTENPAGSQGAWVAFLLHLHKQIVTDISHGCLNLKDEVENFANSERTEKPGHYPQSPRMGFVKVVKNKTYFERYQMKLRRRQDSKTDYYARKRLMVQRLLDQFGMDKIYEAMWRCPAMNTTWKALMVNLVPSPHIWMQDLARSNTRNKILGILKGAVDGGGYSPMFEFVAWFPIDHFRNQVLPEQIEHFMTNSSLPLPFYSRFMAFDCIVPDEDTLTTFPTTFLSTPTTKSVPDFA</sequence>
<proteinExistence type="inferred from homology"/>
<dbReference type="PANTHER" id="PTHR23410">
    <property type="entry name" value="RIBOSOMAL PROTEIN L5-RELATED"/>
    <property type="match status" value="1"/>
</dbReference>